<feature type="compositionally biased region" description="Basic and acidic residues" evidence="1">
    <location>
        <begin position="48"/>
        <end position="63"/>
    </location>
</feature>
<dbReference type="PANTHER" id="PTHR33096:SF1">
    <property type="entry name" value="CXC1-LIKE CYSTEINE CLUSTER ASSOCIATED WITH KDZ TRANSPOSASES DOMAIN-CONTAINING PROTEIN"/>
    <property type="match status" value="1"/>
</dbReference>
<evidence type="ECO:0000313" key="2">
    <source>
        <dbReference type="EMBL" id="EGG06563.1"/>
    </source>
</evidence>
<keyword evidence="3" id="KW-1185">Reference proteome</keyword>
<dbReference type="HOGENOM" id="CLU_094293_0_0_1"/>
<dbReference type="InParanoid" id="F4RLN2"/>
<protein>
    <submittedName>
        <fullName evidence="2">Uncharacterized protein</fullName>
    </submittedName>
</protein>
<name>F4RLN2_MELLP</name>
<dbReference type="RefSeq" id="XP_007410003.1">
    <property type="nucleotide sequence ID" value="XM_007409941.1"/>
</dbReference>
<evidence type="ECO:0000313" key="3">
    <source>
        <dbReference type="Proteomes" id="UP000001072"/>
    </source>
</evidence>
<reference evidence="3" key="1">
    <citation type="journal article" date="2011" name="Proc. Natl. Acad. Sci. U.S.A.">
        <title>Obligate biotrophy features unraveled by the genomic analysis of rust fungi.</title>
        <authorList>
            <person name="Duplessis S."/>
            <person name="Cuomo C.A."/>
            <person name="Lin Y.-C."/>
            <person name="Aerts A."/>
            <person name="Tisserant E."/>
            <person name="Veneault-Fourrey C."/>
            <person name="Joly D.L."/>
            <person name="Hacquard S."/>
            <person name="Amselem J."/>
            <person name="Cantarel B.L."/>
            <person name="Chiu R."/>
            <person name="Coutinho P.M."/>
            <person name="Feau N."/>
            <person name="Field M."/>
            <person name="Frey P."/>
            <person name="Gelhaye E."/>
            <person name="Goldberg J."/>
            <person name="Grabherr M.G."/>
            <person name="Kodira C.D."/>
            <person name="Kohler A."/>
            <person name="Kuees U."/>
            <person name="Lindquist E.A."/>
            <person name="Lucas S.M."/>
            <person name="Mago R."/>
            <person name="Mauceli E."/>
            <person name="Morin E."/>
            <person name="Murat C."/>
            <person name="Pangilinan J.L."/>
            <person name="Park R."/>
            <person name="Pearson M."/>
            <person name="Quesneville H."/>
            <person name="Rouhier N."/>
            <person name="Sakthikumar S."/>
            <person name="Salamov A.A."/>
            <person name="Schmutz J."/>
            <person name="Selles B."/>
            <person name="Shapiro H."/>
            <person name="Tanguay P."/>
            <person name="Tuskan G.A."/>
            <person name="Henrissat B."/>
            <person name="Van de Peer Y."/>
            <person name="Rouze P."/>
            <person name="Ellis J.G."/>
            <person name="Dodds P.N."/>
            <person name="Schein J.E."/>
            <person name="Zhong S."/>
            <person name="Hamelin R.C."/>
            <person name="Grigoriev I.V."/>
            <person name="Szabo L.J."/>
            <person name="Martin F."/>
        </authorList>
    </citation>
    <scope>NUCLEOTIDE SEQUENCE [LARGE SCALE GENOMIC DNA]</scope>
    <source>
        <strain evidence="3">98AG31 / pathotype 3-4-7</strain>
    </source>
</reference>
<dbReference type="KEGG" id="mlr:MELLADRAFT_63163"/>
<dbReference type="VEuPathDB" id="FungiDB:MELLADRAFT_63163"/>
<dbReference type="EMBL" id="GL883107">
    <property type="protein sequence ID" value="EGG06563.1"/>
    <property type="molecule type" value="Genomic_DNA"/>
</dbReference>
<dbReference type="AlphaFoldDB" id="F4RLN2"/>
<feature type="region of interest" description="Disordered" evidence="1">
    <location>
        <begin position="1"/>
        <end position="95"/>
    </location>
</feature>
<organism evidence="3">
    <name type="scientific">Melampsora larici-populina (strain 98AG31 / pathotype 3-4-7)</name>
    <name type="common">Poplar leaf rust fungus</name>
    <dbReference type="NCBI Taxonomy" id="747676"/>
    <lineage>
        <taxon>Eukaryota</taxon>
        <taxon>Fungi</taxon>
        <taxon>Dikarya</taxon>
        <taxon>Basidiomycota</taxon>
        <taxon>Pucciniomycotina</taxon>
        <taxon>Pucciniomycetes</taxon>
        <taxon>Pucciniales</taxon>
        <taxon>Melampsoraceae</taxon>
        <taxon>Melampsora</taxon>
    </lineage>
</organism>
<dbReference type="GeneID" id="18930040"/>
<dbReference type="PANTHER" id="PTHR33096">
    <property type="entry name" value="CXC2 DOMAIN-CONTAINING PROTEIN"/>
    <property type="match status" value="1"/>
</dbReference>
<proteinExistence type="predicted"/>
<accession>F4RLN2</accession>
<sequence>MTSKRILRGLNNPARIPKPATPLQEQLQARRERDLRATANSTAAILKKLKDEEEPHRDLHDQDMAEGQVLNDVEGADEADEPQDEDFGEEGDLRRFMPHPDQVEHPQPVDPIIAALRRDQHLADRLSHENEWMWQYAVMLPTFLRCKMETSNWGNEDRWNKDLRPTCTCVMQTERNVDLVDLTSKLSIAVQYSL</sequence>
<dbReference type="Proteomes" id="UP000001072">
    <property type="component" value="Unassembled WGS sequence"/>
</dbReference>
<gene>
    <name evidence="2" type="ORF">MELLADRAFT_63163</name>
</gene>
<feature type="compositionally biased region" description="Acidic residues" evidence="1">
    <location>
        <begin position="74"/>
        <end position="90"/>
    </location>
</feature>
<evidence type="ECO:0000256" key="1">
    <source>
        <dbReference type="SAM" id="MobiDB-lite"/>
    </source>
</evidence>